<gene>
    <name evidence="2" type="primary">thpR</name>
    <name evidence="2" type="ORF">H8N03_10010</name>
</gene>
<dbReference type="Gene3D" id="3.90.1140.10">
    <property type="entry name" value="Cyclic phosphodiesterase"/>
    <property type="match status" value="1"/>
</dbReference>
<dbReference type="InterPro" id="IPR009097">
    <property type="entry name" value="Cyclic_Pdiesterase"/>
</dbReference>
<comment type="caution">
    <text evidence="2">The sequence shown here is derived from an EMBL/GenBank/DDBJ whole genome shotgun (WGS) entry which is preliminary data.</text>
</comment>
<dbReference type="InterPro" id="IPR004175">
    <property type="entry name" value="RNA_CPDase"/>
</dbReference>
<dbReference type="EMBL" id="JACORT010000003">
    <property type="protein sequence ID" value="MBC5783279.1"/>
    <property type="molecule type" value="Genomic_DNA"/>
</dbReference>
<evidence type="ECO:0000256" key="1">
    <source>
        <dbReference type="ARBA" id="ARBA00022801"/>
    </source>
</evidence>
<reference evidence="2" key="1">
    <citation type="submission" date="2020-08" db="EMBL/GenBank/DDBJ databases">
        <title>Ramlibacter sp. USB13 16S ribosomal RNA gene genome sequencing and assembly.</title>
        <authorList>
            <person name="Kang M."/>
        </authorList>
    </citation>
    <scope>NUCLEOTIDE SEQUENCE</scope>
    <source>
        <strain evidence="2">USB13</strain>
    </source>
</reference>
<name>A0A923SAZ5_9BURK</name>
<dbReference type="Pfam" id="PF13563">
    <property type="entry name" value="2_5_RNA_ligase2"/>
    <property type="match status" value="1"/>
</dbReference>
<dbReference type="Proteomes" id="UP000608513">
    <property type="component" value="Unassembled WGS sequence"/>
</dbReference>
<dbReference type="RefSeq" id="WP_187076018.1">
    <property type="nucleotide sequence ID" value="NZ_JACORT010000003.1"/>
</dbReference>
<proteinExistence type="predicted"/>
<accession>A0A923SAZ5</accession>
<dbReference type="AlphaFoldDB" id="A0A923SAZ5"/>
<dbReference type="PANTHER" id="PTHR35561:SF1">
    <property type="entry name" value="RNA 2',3'-CYCLIC PHOSPHODIESTERASE"/>
    <property type="match status" value="1"/>
</dbReference>
<organism evidence="2 3">
    <name type="scientific">Ramlibacter cellulosilyticus</name>
    <dbReference type="NCBI Taxonomy" id="2764187"/>
    <lineage>
        <taxon>Bacteria</taxon>
        <taxon>Pseudomonadati</taxon>
        <taxon>Pseudomonadota</taxon>
        <taxon>Betaproteobacteria</taxon>
        <taxon>Burkholderiales</taxon>
        <taxon>Comamonadaceae</taxon>
        <taxon>Ramlibacter</taxon>
    </lineage>
</organism>
<evidence type="ECO:0000313" key="2">
    <source>
        <dbReference type="EMBL" id="MBC5783279.1"/>
    </source>
</evidence>
<dbReference type="GO" id="GO:0008664">
    <property type="term" value="F:RNA 2',3'-cyclic 3'-phosphodiesterase activity"/>
    <property type="evidence" value="ECO:0007669"/>
    <property type="project" value="InterPro"/>
</dbReference>
<protein>
    <submittedName>
        <fullName evidence="2">RNA 2',3'-cyclic phosphodiesterase</fullName>
    </submittedName>
</protein>
<keyword evidence="3" id="KW-1185">Reference proteome</keyword>
<dbReference type="NCBIfam" id="TIGR02258">
    <property type="entry name" value="2_5_ligase"/>
    <property type="match status" value="1"/>
</dbReference>
<dbReference type="SUPFAM" id="SSF55144">
    <property type="entry name" value="LigT-like"/>
    <property type="match status" value="1"/>
</dbReference>
<dbReference type="PANTHER" id="PTHR35561">
    <property type="entry name" value="RNA 2',3'-CYCLIC PHOSPHODIESTERASE"/>
    <property type="match status" value="1"/>
</dbReference>
<keyword evidence="1" id="KW-0378">Hydrolase</keyword>
<evidence type="ECO:0000313" key="3">
    <source>
        <dbReference type="Proteomes" id="UP000608513"/>
    </source>
</evidence>
<dbReference type="GO" id="GO:0004113">
    <property type="term" value="F:2',3'-cyclic-nucleotide 3'-phosphodiesterase activity"/>
    <property type="evidence" value="ECO:0007669"/>
    <property type="project" value="InterPro"/>
</dbReference>
<sequence>MPAVEAADLRLFLALWPAPGCREQLVAHADGWSWPERARRTRPERLHVTLHFIGNVAAARLPELREGLDVGPADGAGLVLDEAKVWHGGIAVLEASRVPAALADLHGRLAERLQALQLPVESRPWRPHVTLARKASGARPLAFAPLPWSGAPGYALVRTLGGGRGYETVQAFG</sequence>